<dbReference type="EMBL" id="CACVBM020001700">
    <property type="protein sequence ID" value="CAA7057667.1"/>
    <property type="molecule type" value="Genomic_DNA"/>
</dbReference>
<organism evidence="3 5">
    <name type="scientific">Microthlaspi erraticum</name>
    <dbReference type="NCBI Taxonomy" id="1685480"/>
    <lineage>
        <taxon>Eukaryota</taxon>
        <taxon>Viridiplantae</taxon>
        <taxon>Streptophyta</taxon>
        <taxon>Embryophyta</taxon>
        <taxon>Tracheophyta</taxon>
        <taxon>Spermatophyta</taxon>
        <taxon>Magnoliopsida</taxon>
        <taxon>eudicotyledons</taxon>
        <taxon>Gunneridae</taxon>
        <taxon>Pentapetalae</taxon>
        <taxon>rosids</taxon>
        <taxon>malvids</taxon>
        <taxon>Brassicales</taxon>
        <taxon>Brassicaceae</taxon>
        <taxon>Coluteocarpeae</taxon>
        <taxon>Microthlaspi</taxon>
    </lineage>
</organism>
<evidence type="ECO:0000313" key="4">
    <source>
        <dbReference type="EMBL" id="CAA7059325.1"/>
    </source>
</evidence>
<name>A0A6D2KYU6_9BRAS</name>
<dbReference type="EMBL" id="CACVBM020001285">
    <property type="protein sequence ID" value="CAA7043671.1"/>
    <property type="molecule type" value="Genomic_DNA"/>
</dbReference>
<feature type="region of interest" description="Disordered" evidence="1">
    <location>
        <begin position="1"/>
        <end position="21"/>
    </location>
</feature>
<evidence type="ECO:0000256" key="1">
    <source>
        <dbReference type="SAM" id="MobiDB-lite"/>
    </source>
</evidence>
<sequence>MYPPCRGGLPARIDVGRGGPTRSRAWRNQLNRSRGRGDGMHQHISCSKSYAKVKYDMIGKLNKGRLFGLGTTQMEFNDPIDPAAAVVLARFERDMNNLSGAVNFMSQQMTAMCEAKAVTVPPGLGAEHSPNPSQQLHTQASPTDPHIPSPTSII</sequence>
<proteinExistence type="predicted"/>
<gene>
    <name evidence="2" type="ORF">MERR_LOCUS30906</name>
    <name evidence="3" type="ORF">MERR_LOCUS44903</name>
    <name evidence="4" type="ORF">MERR_LOCUS46561</name>
</gene>
<accession>A0A6D2KYU6</accession>
<feature type="compositionally biased region" description="Polar residues" evidence="1">
    <location>
        <begin position="130"/>
        <end position="142"/>
    </location>
</feature>
<dbReference type="AlphaFoldDB" id="A0A6D2KYU6"/>
<evidence type="ECO:0000313" key="2">
    <source>
        <dbReference type="EMBL" id="CAA7043671.1"/>
    </source>
</evidence>
<evidence type="ECO:0000313" key="3">
    <source>
        <dbReference type="EMBL" id="CAA7057667.1"/>
    </source>
</evidence>
<feature type="region of interest" description="Disordered" evidence="1">
    <location>
        <begin position="121"/>
        <end position="154"/>
    </location>
</feature>
<protein>
    <submittedName>
        <fullName evidence="3">Uncharacterized protein</fullName>
    </submittedName>
</protein>
<keyword evidence="5" id="KW-1185">Reference proteome</keyword>
<evidence type="ECO:0000313" key="5">
    <source>
        <dbReference type="Proteomes" id="UP000467841"/>
    </source>
</evidence>
<dbReference type="Proteomes" id="UP000467841">
    <property type="component" value="Unassembled WGS sequence"/>
</dbReference>
<reference evidence="3 5" key="1">
    <citation type="submission" date="2020-01" db="EMBL/GenBank/DDBJ databases">
        <authorList>
            <person name="Mishra B."/>
        </authorList>
    </citation>
    <scope>NUCLEOTIDE SEQUENCE [LARGE SCALE GENOMIC DNA]</scope>
</reference>
<dbReference type="EMBL" id="CACVBM020001765">
    <property type="protein sequence ID" value="CAA7059325.1"/>
    <property type="molecule type" value="Genomic_DNA"/>
</dbReference>